<dbReference type="PROSITE" id="PS01071">
    <property type="entry name" value="GRPE"/>
    <property type="match status" value="1"/>
</dbReference>
<dbReference type="SUPFAM" id="SSF58014">
    <property type="entry name" value="Coiled-coil domain of nucleotide exchange factor GrpE"/>
    <property type="match status" value="1"/>
</dbReference>
<dbReference type="HAMAP" id="MF_01151">
    <property type="entry name" value="GrpE"/>
    <property type="match status" value="1"/>
</dbReference>
<keyword evidence="4 10" id="KW-0963">Cytoplasm</keyword>
<comment type="similarity">
    <text evidence="2 10 12">Belongs to the GrpE family.</text>
</comment>
<organism evidence="14 15">
    <name type="scientific">Candidatus Ghiorseimicrobium undicola</name>
    <dbReference type="NCBI Taxonomy" id="1974746"/>
    <lineage>
        <taxon>Bacteria</taxon>
        <taxon>Pseudomonadati</taxon>
        <taxon>Candidatus Omnitrophota</taxon>
        <taxon>Candidatus Ghiorseimicrobium</taxon>
    </lineage>
</organism>
<dbReference type="GO" id="GO:0042803">
    <property type="term" value="F:protein homodimerization activity"/>
    <property type="evidence" value="ECO:0007669"/>
    <property type="project" value="InterPro"/>
</dbReference>
<feature type="compositionally biased region" description="Basic and acidic residues" evidence="13">
    <location>
        <begin position="1"/>
        <end position="33"/>
    </location>
</feature>
<evidence type="ECO:0000256" key="12">
    <source>
        <dbReference type="RuleBase" id="RU004478"/>
    </source>
</evidence>
<evidence type="ECO:0000256" key="5">
    <source>
        <dbReference type="ARBA" id="ARBA00023016"/>
    </source>
</evidence>
<evidence type="ECO:0000313" key="14">
    <source>
        <dbReference type="EMBL" id="PIQ88332.1"/>
    </source>
</evidence>
<comment type="subunit">
    <text evidence="3 10">Homodimer.</text>
</comment>
<protein>
    <recommendedName>
        <fullName evidence="8 10">Protein GrpE</fullName>
    </recommendedName>
    <alternativeName>
        <fullName evidence="9 10">HSP-70 cofactor</fullName>
    </alternativeName>
</protein>
<evidence type="ECO:0000256" key="3">
    <source>
        <dbReference type="ARBA" id="ARBA00011738"/>
    </source>
</evidence>
<dbReference type="GO" id="GO:0006457">
    <property type="term" value="P:protein folding"/>
    <property type="evidence" value="ECO:0007669"/>
    <property type="project" value="InterPro"/>
</dbReference>
<dbReference type="Gene3D" id="2.30.22.10">
    <property type="entry name" value="Head domain of nucleotide exchange factor GrpE"/>
    <property type="match status" value="1"/>
</dbReference>
<dbReference type="CDD" id="cd00446">
    <property type="entry name" value="GrpE"/>
    <property type="match status" value="1"/>
</dbReference>
<dbReference type="EMBL" id="PCWA01000109">
    <property type="protein sequence ID" value="PIQ88332.1"/>
    <property type="molecule type" value="Genomic_DNA"/>
</dbReference>
<evidence type="ECO:0000256" key="9">
    <source>
        <dbReference type="ARBA" id="ARBA00076414"/>
    </source>
</evidence>
<evidence type="ECO:0000256" key="11">
    <source>
        <dbReference type="RuleBase" id="RU000639"/>
    </source>
</evidence>
<evidence type="ECO:0000256" key="2">
    <source>
        <dbReference type="ARBA" id="ARBA00009054"/>
    </source>
</evidence>
<evidence type="ECO:0000256" key="1">
    <source>
        <dbReference type="ARBA" id="ARBA00004496"/>
    </source>
</evidence>
<evidence type="ECO:0000256" key="4">
    <source>
        <dbReference type="ARBA" id="ARBA00022490"/>
    </source>
</evidence>
<dbReference type="GO" id="GO:0000774">
    <property type="term" value="F:adenyl-nucleotide exchange factor activity"/>
    <property type="evidence" value="ECO:0007669"/>
    <property type="project" value="InterPro"/>
</dbReference>
<comment type="subcellular location">
    <subcellularLocation>
        <location evidence="1 10">Cytoplasm</location>
    </subcellularLocation>
</comment>
<comment type="caution">
    <text evidence="14">The sequence shown here is derived from an EMBL/GenBank/DDBJ whole genome shotgun (WGS) entry which is preliminary data.</text>
</comment>
<dbReference type="InterPro" id="IPR000740">
    <property type="entry name" value="GrpE"/>
</dbReference>
<evidence type="ECO:0000256" key="6">
    <source>
        <dbReference type="ARBA" id="ARBA00023186"/>
    </source>
</evidence>
<dbReference type="GO" id="GO:0005737">
    <property type="term" value="C:cytoplasm"/>
    <property type="evidence" value="ECO:0007669"/>
    <property type="project" value="UniProtKB-SubCell"/>
</dbReference>
<dbReference type="PANTHER" id="PTHR21237:SF23">
    <property type="entry name" value="GRPE PROTEIN HOMOLOG, MITOCHONDRIAL"/>
    <property type="match status" value="1"/>
</dbReference>
<dbReference type="Pfam" id="PF01025">
    <property type="entry name" value="GrpE"/>
    <property type="match status" value="1"/>
</dbReference>
<dbReference type="InterPro" id="IPR009012">
    <property type="entry name" value="GrpE_head"/>
</dbReference>
<dbReference type="Proteomes" id="UP000229641">
    <property type="component" value="Unassembled WGS sequence"/>
</dbReference>
<dbReference type="InterPro" id="IPR013805">
    <property type="entry name" value="GrpE_CC"/>
</dbReference>
<dbReference type="AlphaFoldDB" id="A0A2H0LVB0"/>
<evidence type="ECO:0000256" key="13">
    <source>
        <dbReference type="SAM" id="MobiDB-lite"/>
    </source>
</evidence>
<sequence length="198" mass="22796">MSEEKKEQSISGEKNGRKETSHKNNLRQEHQDNKAMISIPKDEYEVLNSEAKKAVENWDKLLRAQAEFENIKKRMEKEKQDFIKFANEALIAELLVVLDDLERSVCLAEQNKNDPLAFLKGIELVLGHFYEIMKKRGLSPIDTEGKLFDPQLHEALLHIENNNLPEHTIVEELQKGYFLNGRVIRTSKVKVSKKSGGI</sequence>
<evidence type="ECO:0000256" key="10">
    <source>
        <dbReference type="HAMAP-Rule" id="MF_01151"/>
    </source>
</evidence>
<accession>A0A2H0LVB0</accession>
<evidence type="ECO:0000313" key="15">
    <source>
        <dbReference type="Proteomes" id="UP000229641"/>
    </source>
</evidence>
<gene>
    <name evidence="10 14" type="primary">grpE</name>
    <name evidence="14" type="ORF">COV72_08475</name>
</gene>
<comment type="function">
    <text evidence="7 10 11">Participates actively in the response to hyperosmotic and heat shock by preventing the aggregation of stress-denatured proteins, in association with DnaK and GrpE. It is the nucleotide exchange factor for DnaK and may function as a thermosensor. Unfolded proteins bind initially to DnaJ; upon interaction with the DnaJ-bound protein, DnaK hydrolyzes its bound ATP, resulting in the formation of a stable complex. GrpE releases ADP from DnaK; ATP binding to DnaK triggers the release of the substrate protein, thus completing the reaction cycle. Several rounds of ATP-dependent interactions between DnaJ, DnaK and GrpE are required for fully efficient folding.</text>
</comment>
<evidence type="ECO:0000256" key="7">
    <source>
        <dbReference type="ARBA" id="ARBA00053401"/>
    </source>
</evidence>
<evidence type="ECO:0000256" key="8">
    <source>
        <dbReference type="ARBA" id="ARBA00072274"/>
    </source>
</evidence>
<keyword evidence="6 10" id="KW-0143">Chaperone</keyword>
<dbReference type="GO" id="GO:0051087">
    <property type="term" value="F:protein-folding chaperone binding"/>
    <property type="evidence" value="ECO:0007669"/>
    <property type="project" value="InterPro"/>
</dbReference>
<dbReference type="PRINTS" id="PR00773">
    <property type="entry name" value="GRPEPROTEIN"/>
</dbReference>
<dbReference type="GO" id="GO:0051082">
    <property type="term" value="F:unfolded protein binding"/>
    <property type="evidence" value="ECO:0007669"/>
    <property type="project" value="TreeGrafter"/>
</dbReference>
<proteinExistence type="inferred from homology"/>
<dbReference type="Gene3D" id="3.90.20.20">
    <property type="match status" value="1"/>
</dbReference>
<reference evidence="14 15" key="1">
    <citation type="submission" date="2017-09" db="EMBL/GenBank/DDBJ databases">
        <title>Depth-based differentiation of microbial function through sediment-hosted aquifers and enrichment of novel symbionts in the deep terrestrial subsurface.</title>
        <authorList>
            <person name="Probst A.J."/>
            <person name="Ladd B."/>
            <person name="Jarett J.K."/>
            <person name="Geller-Mcgrath D.E."/>
            <person name="Sieber C.M."/>
            <person name="Emerson J.B."/>
            <person name="Anantharaman K."/>
            <person name="Thomas B.C."/>
            <person name="Malmstrom R."/>
            <person name="Stieglmeier M."/>
            <person name="Klingl A."/>
            <person name="Woyke T."/>
            <person name="Ryan C.M."/>
            <person name="Banfield J.F."/>
        </authorList>
    </citation>
    <scope>NUCLEOTIDE SEQUENCE [LARGE SCALE GENOMIC DNA]</scope>
    <source>
        <strain evidence="14">CG11_big_fil_rev_8_21_14_0_20_42_13</strain>
    </source>
</reference>
<dbReference type="PANTHER" id="PTHR21237">
    <property type="entry name" value="GRPE PROTEIN"/>
    <property type="match status" value="1"/>
</dbReference>
<name>A0A2H0LVB0_9BACT</name>
<dbReference type="FunFam" id="2.30.22.10:FF:000001">
    <property type="entry name" value="Protein GrpE"/>
    <property type="match status" value="1"/>
</dbReference>
<feature type="region of interest" description="Disordered" evidence="13">
    <location>
        <begin position="1"/>
        <end position="37"/>
    </location>
</feature>
<dbReference type="SUPFAM" id="SSF51064">
    <property type="entry name" value="Head domain of nucleotide exchange factor GrpE"/>
    <property type="match status" value="1"/>
</dbReference>
<keyword evidence="5 10" id="KW-0346">Stress response</keyword>